<organism evidence="2 3">
    <name type="scientific">Proteus myxofaciens ATCC 19692</name>
    <dbReference type="NCBI Taxonomy" id="1354337"/>
    <lineage>
        <taxon>Bacteria</taxon>
        <taxon>Pseudomonadati</taxon>
        <taxon>Pseudomonadota</taxon>
        <taxon>Gammaproteobacteria</taxon>
        <taxon>Enterobacterales</taxon>
        <taxon>Morganellaceae</taxon>
        <taxon>Proteus</taxon>
    </lineage>
</organism>
<feature type="compositionally biased region" description="Polar residues" evidence="1">
    <location>
        <begin position="13"/>
        <end position="23"/>
    </location>
</feature>
<dbReference type="STRING" id="1354337.M983_2131"/>
<reference evidence="2 3" key="1">
    <citation type="submission" date="2016-04" db="EMBL/GenBank/DDBJ databases">
        <title>ATOL: Assembling a taxonomically balanced genome-scale reconstruction of the evolutionary history of the Enterobacteriaceae.</title>
        <authorList>
            <person name="Plunkett G.III."/>
            <person name="Neeno-Eckwall E.C."/>
            <person name="Glasner J.D."/>
            <person name="Perna N.T."/>
        </authorList>
    </citation>
    <scope>NUCLEOTIDE SEQUENCE [LARGE SCALE GENOMIC DNA]</scope>
    <source>
        <strain evidence="2 3">ATCC 19692</strain>
    </source>
</reference>
<comment type="caution">
    <text evidence="2">The sequence shown here is derived from an EMBL/GenBank/DDBJ whole genome shotgun (WGS) entry which is preliminary data.</text>
</comment>
<evidence type="ECO:0000313" key="3">
    <source>
        <dbReference type="Proteomes" id="UP000094023"/>
    </source>
</evidence>
<feature type="region of interest" description="Disordered" evidence="1">
    <location>
        <begin position="1"/>
        <end position="23"/>
    </location>
</feature>
<dbReference type="Proteomes" id="UP000094023">
    <property type="component" value="Unassembled WGS sequence"/>
</dbReference>
<proteinExistence type="predicted"/>
<keyword evidence="3" id="KW-1185">Reference proteome</keyword>
<dbReference type="AlphaFoldDB" id="A0A198FNX5"/>
<evidence type="ECO:0000256" key="1">
    <source>
        <dbReference type="SAM" id="MobiDB-lite"/>
    </source>
</evidence>
<accession>A0A198FNX5</accession>
<protein>
    <submittedName>
        <fullName evidence="2">Uncharacterized protein</fullName>
    </submittedName>
</protein>
<gene>
    <name evidence="2" type="ORF">M983_2131</name>
</gene>
<dbReference type="PATRIC" id="fig|1354337.4.peg.2183"/>
<sequence length="148" mass="16045">MTNSENYVAGRTKASNSSGNDNANYIETQVTTETLTTGTSFIITPRIMSNGNIEVVSGFTRSTLNGFKRVGEGDNELMLPNISSIQMFNTSLLRPGNIAIVGEFDSEENNDGSNIGIFSYGRSEANKNNTTVMVVGVDYYNNAPVNHE</sequence>
<dbReference type="EMBL" id="LXEN01000101">
    <property type="protein sequence ID" value="OAT26470.1"/>
    <property type="molecule type" value="Genomic_DNA"/>
</dbReference>
<evidence type="ECO:0000313" key="2">
    <source>
        <dbReference type="EMBL" id="OAT26470.1"/>
    </source>
</evidence>
<name>A0A198FNX5_9GAMM</name>